<evidence type="ECO:0000313" key="1">
    <source>
        <dbReference type="EMBL" id="MEE2058956.1"/>
    </source>
</evidence>
<reference evidence="1 2" key="1">
    <citation type="submission" date="2023-07" db="EMBL/GenBank/DDBJ databases">
        <authorList>
            <person name="Girao M."/>
            <person name="Carvalho M.F."/>
        </authorList>
    </citation>
    <scope>NUCLEOTIDE SEQUENCE [LARGE SCALE GENOMIC DNA]</scope>
    <source>
        <strain evidence="1 2">YIM65754</strain>
    </source>
</reference>
<protein>
    <submittedName>
        <fullName evidence="1">Uncharacterized protein</fullName>
    </submittedName>
</protein>
<keyword evidence="2" id="KW-1185">Reference proteome</keyword>
<comment type="caution">
    <text evidence="1">The sequence shown here is derived from an EMBL/GenBank/DDBJ whole genome shotgun (WGS) entry which is preliminary data.</text>
</comment>
<name>A0ABU7LBN2_9NOCA</name>
<dbReference type="RefSeq" id="WP_330134184.1">
    <property type="nucleotide sequence ID" value="NZ_JAUTXY010000006.1"/>
</dbReference>
<dbReference type="EMBL" id="JAUTXY010000006">
    <property type="protein sequence ID" value="MEE2058956.1"/>
    <property type="molecule type" value="Genomic_DNA"/>
</dbReference>
<accession>A0ABU7LBN2</accession>
<gene>
    <name evidence="1" type="ORF">Q7514_15655</name>
</gene>
<evidence type="ECO:0000313" key="2">
    <source>
        <dbReference type="Proteomes" id="UP001336020"/>
    </source>
</evidence>
<organism evidence="1 2">
    <name type="scientific">Rhodococcus artemisiae</name>
    <dbReference type="NCBI Taxonomy" id="714159"/>
    <lineage>
        <taxon>Bacteria</taxon>
        <taxon>Bacillati</taxon>
        <taxon>Actinomycetota</taxon>
        <taxon>Actinomycetes</taxon>
        <taxon>Mycobacteriales</taxon>
        <taxon>Nocardiaceae</taxon>
        <taxon>Rhodococcus</taxon>
    </lineage>
</organism>
<dbReference type="Proteomes" id="UP001336020">
    <property type="component" value="Unassembled WGS sequence"/>
</dbReference>
<proteinExistence type="predicted"/>
<sequence>MTHDYCPATIDGAPAHRCLCYHQPNHHGGHECRCGHYWGIDWDAMSYDEQWRFLGLPDVGFQVTLDRFRTGLDLTRKHFAKVGDAMHGLTNALNRIVEEDHHDRTA</sequence>